<dbReference type="HOGENOM" id="CLU_2306027_0_0_1"/>
<keyword evidence="3" id="KW-1185">Reference proteome</keyword>
<gene>
    <name evidence="2" type="ORF">DOTSEDRAFT_27233</name>
</gene>
<evidence type="ECO:0000313" key="3">
    <source>
        <dbReference type="Proteomes" id="UP000016933"/>
    </source>
</evidence>
<dbReference type="Proteomes" id="UP000016933">
    <property type="component" value="Unassembled WGS sequence"/>
</dbReference>
<proteinExistence type="predicted"/>
<accession>N1PER6</accession>
<reference evidence="3" key="1">
    <citation type="journal article" date="2012" name="PLoS Genet.">
        <title>The genomes of the fungal plant pathogens Cladosporium fulvum and Dothistroma septosporum reveal adaptation to different hosts and lifestyles but also signatures of common ancestry.</title>
        <authorList>
            <person name="de Wit P.J.G.M."/>
            <person name="van der Burgt A."/>
            <person name="Oekmen B."/>
            <person name="Stergiopoulos I."/>
            <person name="Abd-Elsalam K.A."/>
            <person name="Aerts A.L."/>
            <person name="Bahkali A.H."/>
            <person name="Beenen H.G."/>
            <person name="Chettri P."/>
            <person name="Cox M.P."/>
            <person name="Datema E."/>
            <person name="de Vries R.P."/>
            <person name="Dhillon B."/>
            <person name="Ganley A.R."/>
            <person name="Griffiths S.A."/>
            <person name="Guo Y."/>
            <person name="Hamelin R.C."/>
            <person name="Henrissat B."/>
            <person name="Kabir M.S."/>
            <person name="Jashni M.K."/>
            <person name="Kema G."/>
            <person name="Klaubauf S."/>
            <person name="Lapidus A."/>
            <person name="Levasseur A."/>
            <person name="Lindquist E."/>
            <person name="Mehrabi R."/>
            <person name="Ohm R.A."/>
            <person name="Owen T.J."/>
            <person name="Salamov A."/>
            <person name="Schwelm A."/>
            <person name="Schijlen E."/>
            <person name="Sun H."/>
            <person name="van den Burg H.A."/>
            <person name="van Ham R.C.H.J."/>
            <person name="Zhang S."/>
            <person name="Goodwin S.B."/>
            <person name="Grigoriev I.V."/>
            <person name="Collemare J."/>
            <person name="Bradshaw R.E."/>
        </authorList>
    </citation>
    <scope>NUCLEOTIDE SEQUENCE [LARGE SCALE GENOMIC DNA]</scope>
    <source>
        <strain evidence="3">NZE10 / CBS 128990</strain>
    </source>
</reference>
<reference evidence="2 3" key="2">
    <citation type="journal article" date="2012" name="PLoS Pathog.">
        <title>Diverse lifestyles and strategies of plant pathogenesis encoded in the genomes of eighteen Dothideomycetes fungi.</title>
        <authorList>
            <person name="Ohm R.A."/>
            <person name="Feau N."/>
            <person name="Henrissat B."/>
            <person name="Schoch C.L."/>
            <person name="Horwitz B.A."/>
            <person name="Barry K.W."/>
            <person name="Condon B.J."/>
            <person name="Copeland A.C."/>
            <person name="Dhillon B."/>
            <person name="Glaser F."/>
            <person name="Hesse C.N."/>
            <person name="Kosti I."/>
            <person name="LaButti K."/>
            <person name="Lindquist E.A."/>
            <person name="Lucas S."/>
            <person name="Salamov A.A."/>
            <person name="Bradshaw R.E."/>
            <person name="Ciuffetti L."/>
            <person name="Hamelin R.C."/>
            <person name="Kema G.H.J."/>
            <person name="Lawrence C."/>
            <person name="Scott J.A."/>
            <person name="Spatafora J.W."/>
            <person name="Turgeon B.G."/>
            <person name="de Wit P.J.G.M."/>
            <person name="Zhong S."/>
            <person name="Goodwin S.B."/>
            <person name="Grigoriev I.V."/>
        </authorList>
    </citation>
    <scope>NUCLEOTIDE SEQUENCE [LARGE SCALE GENOMIC DNA]</scope>
    <source>
        <strain evidence="3">NZE10 / CBS 128990</strain>
    </source>
</reference>
<organism evidence="2 3">
    <name type="scientific">Dothistroma septosporum (strain NZE10 / CBS 128990)</name>
    <name type="common">Red band needle blight fungus</name>
    <name type="synonym">Mycosphaerella pini</name>
    <dbReference type="NCBI Taxonomy" id="675120"/>
    <lineage>
        <taxon>Eukaryota</taxon>
        <taxon>Fungi</taxon>
        <taxon>Dikarya</taxon>
        <taxon>Ascomycota</taxon>
        <taxon>Pezizomycotina</taxon>
        <taxon>Dothideomycetes</taxon>
        <taxon>Dothideomycetidae</taxon>
        <taxon>Mycosphaerellales</taxon>
        <taxon>Mycosphaerellaceae</taxon>
        <taxon>Dothistroma</taxon>
    </lineage>
</organism>
<sequence>MKIIATNVNKLIYWLTRHRNGGTKVLPPMVLTTRMDYGFMTFDSSNLSRAAHNCRALVNRCDMLVNAHKQAKRPEIELSPGGLRGSRQDECTPSQEGLDT</sequence>
<feature type="region of interest" description="Disordered" evidence="1">
    <location>
        <begin position="71"/>
        <end position="100"/>
    </location>
</feature>
<protein>
    <submittedName>
        <fullName evidence="2">Uncharacterized protein</fullName>
    </submittedName>
</protein>
<dbReference type="EMBL" id="KB446543">
    <property type="protein sequence ID" value="EME40599.1"/>
    <property type="molecule type" value="Genomic_DNA"/>
</dbReference>
<evidence type="ECO:0000256" key="1">
    <source>
        <dbReference type="SAM" id="MobiDB-lite"/>
    </source>
</evidence>
<feature type="compositionally biased region" description="Polar residues" evidence="1">
    <location>
        <begin position="91"/>
        <end position="100"/>
    </location>
</feature>
<dbReference type="AlphaFoldDB" id="N1PER6"/>
<name>N1PER6_DOTSN</name>
<evidence type="ECO:0000313" key="2">
    <source>
        <dbReference type="EMBL" id="EME40599.1"/>
    </source>
</evidence>